<sequence length="495" mass="53830">MEKTTHYTGTAAARNGDIVPVSGKSYLHSRYDPRREAEQFAQAAGKGNFFIVLGIAGGYHIEALLERNPGATIIAYEPDEADIDFLAKIPCAKNLSGRMNVALTTKNGIRKAITDLYMPAVHGNATITTLRAWQNAFPEEHDEAMSLIKAAIEDVSGDFSVQSHFGKIWQRNILLNLRTAAEIPELSVQADGRTAAIIAAGPTLDESCATLSADREKLFIVATDTAYRPLLSRGIIPDAVVSVDGQNVSYSHFIGAEGSRTIFVFDLCADTSAVRAVKEKGGRIAFVQTGHPLSSYASSFAEKPFPKLSTGSGTVTIAAADFASRCGFRRLDFYGADFAYTGGRPYARGTYLDDRFINTSSRLSTSETMFDALMFRTELKETGRPHSPTTKILESYEKTLADFLAAEGFSRGTGEYGNAKSFVRDGKRTGAAFRSDGKFGFASFRDEFARRLEKSGKDGCSPEFLTTLPLAAWFAKRGGPVILAYDKTLGYTKKL</sequence>
<dbReference type="STRING" id="907348.TresaDRAFT_0180"/>
<evidence type="ECO:0000259" key="1">
    <source>
        <dbReference type="Pfam" id="PF01973"/>
    </source>
</evidence>
<feature type="domain" description="6-hydroxymethylpterin diphosphokinase MptE-like" evidence="1">
    <location>
        <begin position="172"/>
        <end position="342"/>
    </location>
</feature>
<dbReference type="eggNOG" id="COG2604">
    <property type="taxonomic scope" value="Bacteria"/>
</dbReference>
<organism evidence="2 3">
    <name type="scientific">Treponema saccharophilum DSM 2985</name>
    <dbReference type="NCBI Taxonomy" id="907348"/>
    <lineage>
        <taxon>Bacteria</taxon>
        <taxon>Pseudomonadati</taxon>
        <taxon>Spirochaetota</taxon>
        <taxon>Spirochaetia</taxon>
        <taxon>Spirochaetales</taxon>
        <taxon>Treponemataceae</taxon>
        <taxon>Treponema</taxon>
    </lineage>
</organism>
<name>H7EP74_9SPIR</name>
<comment type="caution">
    <text evidence="2">The sequence shown here is derived from an EMBL/GenBank/DDBJ whole genome shotgun (WGS) entry which is preliminary data.</text>
</comment>
<dbReference type="PANTHER" id="PTHR41786">
    <property type="entry name" value="MOTILITY ACCESSORY FACTOR MAF"/>
    <property type="match status" value="1"/>
</dbReference>
<dbReference type="InterPro" id="IPR002826">
    <property type="entry name" value="MptE-like"/>
</dbReference>
<dbReference type="RefSeq" id="WP_002706384.1">
    <property type="nucleotide sequence ID" value="NZ_AGRW01000054.1"/>
</dbReference>
<dbReference type="AlphaFoldDB" id="H7EP74"/>
<protein>
    <recommendedName>
        <fullName evidence="1">6-hydroxymethylpterin diphosphokinase MptE-like domain-containing protein</fullName>
    </recommendedName>
</protein>
<dbReference type="Proteomes" id="UP000003571">
    <property type="component" value="Unassembled WGS sequence"/>
</dbReference>
<dbReference type="PANTHER" id="PTHR41786:SF1">
    <property type="entry name" value="6-HYDROXYMETHYLPTERIN DIPHOSPHOKINASE MPTE-LIKE DOMAIN-CONTAINING PROTEIN"/>
    <property type="match status" value="1"/>
</dbReference>
<reference evidence="2 3" key="1">
    <citation type="submission" date="2011-09" db="EMBL/GenBank/DDBJ databases">
        <title>The draft genome of Treponema saccharophilum DSM 2985.</title>
        <authorList>
            <consortium name="US DOE Joint Genome Institute (JGI-PGF)"/>
            <person name="Lucas S."/>
            <person name="Copeland A."/>
            <person name="Lapidus A."/>
            <person name="Glavina del Rio T."/>
            <person name="Dalin E."/>
            <person name="Tice H."/>
            <person name="Bruce D."/>
            <person name="Goodwin L."/>
            <person name="Pitluck S."/>
            <person name="Peters L."/>
            <person name="Kyrpides N."/>
            <person name="Mavromatis K."/>
            <person name="Ivanova N."/>
            <person name="Markowitz V."/>
            <person name="Cheng J.-F."/>
            <person name="Hugenholtz P."/>
            <person name="Woyke T."/>
            <person name="Wu D."/>
            <person name="Gronow S."/>
            <person name="Wellnitz S."/>
            <person name="Brambilla E."/>
            <person name="Klenk H.-P."/>
            <person name="Eisen J.A."/>
        </authorList>
    </citation>
    <scope>NUCLEOTIDE SEQUENCE [LARGE SCALE GENOMIC DNA]</scope>
    <source>
        <strain evidence="2 3">DSM 2985</strain>
    </source>
</reference>
<dbReference type="PATRIC" id="fig|907348.3.peg.2765"/>
<dbReference type="Pfam" id="PF01973">
    <property type="entry name" value="MptE-like"/>
    <property type="match status" value="1"/>
</dbReference>
<keyword evidence="3" id="KW-1185">Reference proteome</keyword>
<evidence type="ECO:0000313" key="3">
    <source>
        <dbReference type="Proteomes" id="UP000003571"/>
    </source>
</evidence>
<evidence type="ECO:0000313" key="2">
    <source>
        <dbReference type="EMBL" id="EIC00707.1"/>
    </source>
</evidence>
<accession>H7EP74</accession>
<dbReference type="EMBL" id="AGRW01000054">
    <property type="protein sequence ID" value="EIC00707.1"/>
    <property type="molecule type" value="Genomic_DNA"/>
</dbReference>
<dbReference type="OrthoDB" id="354701at2"/>
<proteinExistence type="predicted"/>
<gene>
    <name evidence="2" type="ORF">TresaDRAFT_0180</name>
</gene>